<dbReference type="PANTHER" id="PTHR30349:SF41">
    <property type="entry name" value="INTEGRASE_RECOMBINASE PROTEIN MJ0367-RELATED"/>
    <property type="match status" value="1"/>
</dbReference>
<dbReference type="CDD" id="cd00397">
    <property type="entry name" value="DNA_BRE_C"/>
    <property type="match status" value="1"/>
</dbReference>
<dbReference type="GO" id="GO:0003677">
    <property type="term" value="F:DNA binding"/>
    <property type="evidence" value="ECO:0007669"/>
    <property type="project" value="UniProtKB-KW"/>
</dbReference>
<dbReference type="EMBL" id="RPFW01000010">
    <property type="protein sequence ID" value="TVZ00032.1"/>
    <property type="molecule type" value="Genomic_DNA"/>
</dbReference>
<dbReference type="InterPro" id="IPR050090">
    <property type="entry name" value="Tyrosine_recombinase_XerCD"/>
</dbReference>
<gene>
    <name evidence="5" type="ORF">EAS64_38805</name>
</gene>
<keyword evidence="3" id="KW-0233">DNA recombination</keyword>
<dbReference type="PANTHER" id="PTHR30349">
    <property type="entry name" value="PHAGE INTEGRASE-RELATED"/>
    <property type="match status" value="1"/>
</dbReference>
<evidence type="ECO:0000256" key="3">
    <source>
        <dbReference type="ARBA" id="ARBA00023172"/>
    </source>
</evidence>
<evidence type="ECO:0000313" key="5">
    <source>
        <dbReference type="EMBL" id="TVZ00032.1"/>
    </source>
</evidence>
<reference evidence="5 6" key="1">
    <citation type="submission" date="2018-11" db="EMBL/GenBank/DDBJ databases">
        <title>Trebonia kvetii gen.nov., sp.nov., a novel acidophilic actinobacterium, and proposal of the new actinobacterial family Treboniaceae fam. nov.</title>
        <authorList>
            <person name="Rapoport D."/>
            <person name="Sagova-Mareckova M."/>
            <person name="Sedlacek I."/>
            <person name="Provaznik J."/>
            <person name="Kralova S."/>
            <person name="Pavlinic D."/>
            <person name="Benes V."/>
            <person name="Kopecky J."/>
        </authorList>
    </citation>
    <scope>NUCLEOTIDE SEQUENCE [LARGE SCALE GENOMIC DNA]</scope>
    <source>
        <strain evidence="5 6">15Tr583</strain>
    </source>
</reference>
<dbReference type="GO" id="GO:0015074">
    <property type="term" value="P:DNA integration"/>
    <property type="evidence" value="ECO:0007669"/>
    <property type="project" value="InterPro"/>
</dbReference>
<proteinExistence type="inferred from homology"/>
<dbReference type="InterPro" id="IPR010998">
    <property type="entry name" value="Integrase_recombinase_N"/>
</dbReference>
<evidence type="ECO:0000259" key="4">
    <source>
        <dbReference type="PROSITE" id="PS51898"/>
    </source>
</evidence>
<dbReference type="AlphaFoldDB" id="A0A6P2BM56"/>
<dbReference type="OrthoDB" id="864726at2"/>
<dbReference type="GO" id="GO:0006310">
    <property type="term" value="P:DNA recombination"/>
    <property type="evidence" value="ECO:0007669"/>
    <property type="project" value="UniProtKB-KW"/>
</dbReference>
<dbReference type="InterPro" id="IPR013762">
    <property type="entry name" value="Integrase-like_cat_sf"/>
</dbReference>
<dbReference type="SUPFAM" id="SSF56349">
    <property type="entry name" value="DNA breaking-rejoining enzymes"/>
    <property type="match status" value="1"/>
</dbReference>
<dbReference type="PROSITE" id="PS51898">
    <property type="entry name" value="TYR_RECOMBINASE"/>
    <property type="match status" value="1"/>
</dbReference>
<protein>
    <submittedName>
        <fullName evidence="5">Site-specific integrase</fullName>
    </submittedName>
</protein>
<evidence type="ECO:0000256" key="2">
    <source>
        <dbReference type="ARBA" id="ARBA00023125"/>
    </source>
</evidence>
<sequence>MTTVPSSPPVSQQAAVDAALLVLKSMGLSLEDLTSAPGQRPPVPTFADYIPIVSAAVTDGTRRAYGTYWGRITQQWGTRHLDEPTPSEVRQLMKLIKANAVQRRNGRGGRSAEEHLVAALRCLYRHAEDDGLISEKDNPARKVDKPRRLPSTRRAVADTRLAEINEVAATTGDDPELDTLILRLHAETACRRGGALALRPADLDREQCLIMLREKGETVRWQPVSPTLMAALIHHAEERHAPPDGRLLRYTDGRPVTYRRYDGLWVRIGRHLPWVRTQQISTHWLRHTTLTWVERNFGFAVAHAYAGHTDGTGDTGSATSTYVRATLTEVATALAALTGEPHPLAEPGTVTP</sequence>
<organism evidence="5 6">
    <name type="scientific">Trebonia kvetii</name>
    <dbReference type="NCBI Taxonomy" id="2480626"/>
    <lineage>
        <taxon>Bacteria</taxon>
        <taxon>Bacillati</taxon>
        <taxon>Actinomycetota</taxon>
        <taxon>Actinomycetes</taxon>
        <taxon>Streptosporangiales</taxon>
        <taxon>Treboniaceae</taxon>
        <taxon>Trebonia</taxon>
    </lineage>
</organism>
<comment type="caution">
    <text evidence="5">The sequence shown here is derived from an EMBL/GenBank/DDBJ whole genome shotgun (WGS) entry which is preliminary data.</text>
</comment>
<dbReference type="Pfam" id="PF00589">
    <property type="entry name" value="Phage_integrase"/>
    <property type="match status" value="1"/>
</dbReference>
<keyword evidence="6" id="KW-1185">Reference proteome</keyword>
<dbReference type="RefSeq" id="WP_145861549.1">
    <property type="nucleotide sequence ID" value="NZ_RPFW01000010.1"/>
</dbReference>
<accession>A0A6P2BM56</accession>
<dbReference type="Gene3D" id="1.10.443.10">
    <property type="entry name" value="Intergrase catalytic core"/>
    <property type="match status" value="1"/>
</dbReference>
<dbReference type="InterPro" id="IPR002104">
    <property type="entry name" value="Integrase_catalytic"/>
</dbReference>
<dbReference type="Gene3D" id="1.10.150.130">
    <property type="match status" value="1"/>
</dbReference>
<name>A0A6P2BM56_9ACTN</name>
<evidence type="ECO:0000313" key="6">
    <source>
        <dbReference type="Proteomes" id="UP000460272"/>
    </source>
</evidence>
<evidence type="ECO:0000256" key="1">
    <source>
        <dbReference type="ARBA" id="ARBA00008857"/>
    </source>
</evidence>
<feature type="domain" description="Tyr recombinase" evidence="4">
    <location>
        <begin position="153"/>
        <end position="335"/>
    </location>
</feature>
<dbReference type="InterPro" id="IPR011010">
    <property type="entry name" value="DNA_brk_join_enz"/>
</dbReference>
<keyword evidence="2" id="KW-0238">DNA-binding</keyword>
<comment type="similarity">
    <text evidence="1">Belongs to the 'phage' integrase family.</text>
</comment>
<dbReference type="Proteomes" id="UP000460272">
    <property type="component" value="Unassembled WGS sequence"/>
</dbReference>